<dbReference type="OrthoDB" id="9837884at2759"/>
<name>A0A8B6ZQG5_ORYAF</name>
<dbReference type="GO" id="GO:0030317">
    <property type="term" value="P:flagellated sperm motility"/>
    <property type="evidence" value="ECO:0007669"/>
    <property type="project" value="TreeGrafter"/>
</dbReference>
<evidence type="ECO:0000313" key="2">
    <source>
        <dbReference type="Proteomes" id="UP000694850"/>
    </source>
</evidence>
<feature type="compositionally biased region" description="Acidic residues" evidence="1">
    <location>
        <begin position="36"/>
        <end position="55"/>
    </location>
</feature>
<keyword evidence="2" id="KW-1185">Reference proteome</keyword>
<reference evidence="3" key="1">
    <citation type="submission" date="2025-08" db="UniProtKB">
        <authorList>
            <consortium name="RefSeq"/>
        </authorList>
    </citation>
    <scope>IDENTIFICATION</scope>
</reference>
<dbReference type="GO" id="GO:0005737">
    <property type="term" value="C:cytoplasm"/>
    <property type="evidence" value="ECO:0007669"/>
    <property type="project" value="TreeGrafter"/>
</dbReference>
<dbReference type="InterPro" id="IPR026077">
    <property type="entry name" value="PRMP3"/>
</dbReference>
<sequence>MGSHCVKLSSSHSRGRESSMKKLVACMSQDNFSLSSEDEKEEEEEEEEEEGEEEIPVQGKLLLMEAGRQEERAQEGPVIQQSQEPKPVHS</sequence>
<protein>
    <submittedName>
        <fullName evidence="3">Protamine-3</fullName>
    </submittedName>
</protein>
<proteinExistence type="predicted"/>
<dbReference type="CTD" id="58531"/>
<evidence type="ECO:0000313" key="3">
    <source>
        <dbReference type="RefSeq" id="XP_007937924.1"/>
    </source>
</evidence>
<dbReference type="GeneID" id="103196086"/>
<dbReference type="PANTHER" id="PTHR14317">
    <property type="entry name" value="SPERM PROTAMINE P3"/>
    <property type="match status" value="1"/>
</dbReference>
<dbReference type="Proteomes" id="UP000694850">
    <property type="component" value="Unplaced"/>
</dbReference>
<dbReference type="PANTHER" id="PTHR14317:SF0">
    <property type="entry name" value="PROTAMINE-3"/>
    <property type="match status" value="1"/>
</dbReference>
<feature type="region of interest" description="Disordered" evidence="1">
    <location>
        <begin position="1"/>
        <end position="90"/>
    </location>
</feature>
<accession>A0A8B6ZQG5</accession>
<dbReference type="RefSeq" id="XP_007937924.1">
    <property type="nucleotide sequence ID" value="XM_007939733.1"/>
</dbReference>
<organism evidence="2 3">
    <name type="scientific">Orycteropus afer afer</name>
    <dbReference type="NCBI Taxonomy" id="1230840"/>
    <lineage>
        <taxon>Eukaryota</taxon>
        <taxon>Metazoa</taxon>
        <taxon>Chordata</taxon>
        <taxon>Craniata</taxon>
        <taxon>Vertebrata</taxon>
        <taxon>Euteleostomi</taxon>
        <taxon>Mammalia</taxon>
        <taxon>Eutheria</taxon>
        <taxon>Afrotheria</taxon>
        <taxon>Tubulidentata</taxon>
        <taxon>Orycteropodidae</taxon>
        <taxon>Orycteropus</taxon>
    </lineage>
</organism>
<evidence type="ECO:0000256" key="1">
    <source>
        <dbReference type="SAM" id="MobiDB-lite"/>
    </source>
</evidence>
<dbReference type="AlphaFoldDB" id="A0A8B6ZQG5"/>
<gene>
    <name evidence="3" type="primary">PRM3</name>
</gene>